<reference evidence="1 2" key="1">
    <citation type="submission" date="2018-06" db="EMBL/GenBank/DDBJ databases">
        <title>Population genomics shows no distinction between pathogenic Candida krusei and environmental Pichia kudriavzevii: One species, four names.</title>
        <authorList>
            <person name="Douglass A.P."/>
            <person name="Offei B."/>
            <person name="Braun-Galleani S."/>
            <person name="Coughlan A.Y."/>
            <person name="Martos A."/>
            <person name="Ortiz-Merino R.A."/>
            <person name="Byrne K.P."/>
            <person name="Wolfe K.H."/>
        </authorList>
    </citation>
    <scope>NUCLEOTIDE SEQUENCE [LARGE SCALE GENOMIC DNA]</scope>
    <source>
        <strain evidence="1 2">CBS573</strain>
    </source>
</reference>
<evidence type="ECO:0000313" key="1">
    <source>
        <dbReference type="EMBL" id="AWU74172.1"/>
    </source>
</evidence>
<accession>A0A2U9QYR4</accession>
<dbReference type="RefSeq" id="XP_029319649.1">
    <property type="nucleotide sequence ID" value="XM_029463789.1"/>
</dbReference>
<gene>
    <name evidence="1" type="ORF">C5L36_0A07725</name>
</gene>
<evidence type="ECO:0008006" key="3">
    <source>
        <dbReference type="Google" id="ProtNLM"/>
    </source>
</evidence>
<sequence>MGKFQDFPHQHFIVYFAYVVEHLVYYFSSKHLAQMNCHSNNNNTGEERTKCCSHKKIEMILCSCPKQCQCVGQCKCGKCTEDKSKCTCPTASCVCDGDCACDHCQPPDASDDDLTTPRSCCC</sequence>
<proteinExistence type="predicted"/>
<dbReference type="VEuPathDB" id="FungiDB:C5L36_0A07725"/>
<organism evidence="1 2">
    <name type="scientific">Pichia kudriavzevii</name>
    <name type="common">Yeast</name>
    <name type="synonym">Issatchenkia orientalis</name>
    <dbReference type="NCBI Taxonomy" id="4909"/>
    <lineage>
        <taxon>Eukaryota</taxon>
        <taxon>Fungi</taxon>
        <taxon>Dikarya</taxon>
        <taxon>Ascomycota</taxon>
        <taxon>Saccharomycotina</taxon>
        <taxon>Pichiomycetes</taxon>
        <taxon>Pichiales</taxon>
        <taxon>Pichiaceae</taxon>
        <taxon>Pichia</taxon>
    </lineage>
</organism>
<dbReference type="GeneID" id="40381882"/>
<dbReference type="KEGG" id="pkz:C5L36_0A07725"/>
<evidence type="ECO:0000313" key="2">
    <source>
        <dbReference type="Proteomes" id="UP000249293"/>
    </source>
</evidence>
<dbReference type="EMBL" id="CP028773">
    <property type="protein sequence ID" value="AWU74172.1"/>
    <property type="molecule type" value="Genomic_DNA"/>
</dbReference>
<dbReference type="Proteomes" id="UP000249293">
    <property type="component" value="Chromosome 1"/>
</dbReference>
<keyword evidence="2" id="KW-1185">Reference proteome</keyword>
<protein>
    <recommendedName>
        <fullName evidence="3">Metallothionein</fullName>
    </recommendedName>
</protein>
<dbReference type="AlphaFoldDB" id="A0A2U9QYR4"/>
<name>A0A2U9QYR4_PICKU</name>